<dbReference type="InterPro" id="IPR050490">
    <property type="entry name" value="Bact_solute-bd_prot1"/>
</dbReference>
<protein>
    <submittedName>
        <fullName evidence="2">Extracellular solute-binding protein</fullName>
    </submittedName>
</protein>
<evidence type="ECO:0000313" key="2">
    <source>
        <dbReference type="EMBL" id="HIW09149.1"/>
    </source>
</evidence>
<accession>A0A9D1QAR2</accession>
<reference evidence="2" key="1">
    <citation type="journal article" date="2021" name="PeerJ">
        <title>Extensive microbial diversity within the chicken gut microbiome revealed by metagenomics and culture.</title>
        <authorList>
            <person name="Gilroy R."/>
            <person name="Ravi A."/>
            <person name="Getino M."/>
            <person name="Pursley I."/>
            <person name="Horton D.L."/>
            <person name="Alikhan N.F."/>
            <person name="Baker D."/>
            <person name="Gharbi K."/>
            <person name="Hall N."/>
            <person name="Watson M."/>
            <person name="Adriaenssens E.M."/>
            <person name="Foster-Nyarko E."/>
            <person name="Jarju S."/>
            <person name="Secka A."/>
            <person name="Antonio M."/>
            <person name="Oren A."/>
            <person name="Chaudhuri R.R."/>
            <person name="La Ragione R."/>
            <person name="Hildebrand F."/>
            <person name="Pallen M.J."/>
        </authorList>
    </citation>
    <scope>NUCLEOTIDE SEQUENCE</scope>
    <source>
        <strain evidence="2">ChiHcolR34-3080</strain>
    </source>
</reference>
<feature type="signal peptide" evidence="1">
    <location>
        <begin position="1"/>
        <end position="23"/>
    </location>
</feature>
<name>A0A9D1QAR2_9FIRM</name>
<dbReference type="PANTHER" id="PTHR43649">
    <property type="entry name" value="ARABINOSE-BINDING PROTEIN-RELATED"/>
    <property type="match status" value="1"/>
</dbReference>
<dbReference type="InterPro" id="IPR006311">
    <property type="entry name" value="TAT_signal"/>
</dbReference>
<feature type="chain" id="PRO_5039621438" evidence="1">
    <location>
        <begin position="24"/>
        <end position="581"/>
    </location>
</feature>
<evidence type="ECO:0000256" key="1">
    <source>
        <dbReference type="SAM" id="SignalP"/>
    </source>
</evidence>
<evidence type="ECO:0000313" key="3">
    <source>
        <dbReference type="Proteomes" id="UP000823933"/>
    </source>
</evidence>
<gene>
    <name evidence="2" type="ORF">H9890_07105</name>
</gene>
<dbReference type="Gene3D" id="3.40.190.10">
    <property type="entry name" value="Periplasmic binding protein-like II"/>
    <property type="match status" value="2"/>
</dbReference>
<keyword evidence="1" id="KW-0732">Signal</keyword>
<dbReference type="PROSITE" id="PS51318">
    <property type="entry name" value="TAT"/>
    <property type="match status" value="1"/>
</dbReference>
<proteinExistence type="predicted"/>
<reference evidence="2" key="2">
    <citation type="submission" date="2021-04" db="EMBL/GenBank/DDBJ databases">
        <authorList>
            <person name="Gilroy R."/>
        </authorList>
    </citation>
    <scope>NUCLEOTIDE SEQUENCE</scope>
    <source>
        <strain evidence="2">ChiHcolR34-3080</strain>
    </source>
</reference>
<dbReference type="Proteomes" id="UP000823933">
    <property type="component" value="Unassembled WGS sequence"/>
</dbReference>
<dbReference type="PANTHER" id="PTHR43649:SF12">
    <property type="entry name" value="DIACETYLCHITOBIOSE BINDING PROTEIN DASA"/>
    <property type="match status" value="1"/>
</dbReference>
<comment type="caution">
    <text evidence="2">The sequence shown here is derived from an EMBL/GenBank/DDBJ whole genome shotgun (WGS) entry which is preliminary data.</text>
</comment>
<dbReference type="EMBL" id="DXHQ01000080">
    <property type="protein sequence ID" value="HIW09149.1"/>
    <property type="molecule type" value="Genomic_DNA"/>
</dbReference>
<dbReference type="PROSITE" id="PS51257">
    <property type="entry name" value="PROKAR_LIPOPROTEIN"/>
    <property type="match status" value="1"/>
</dbReference>
<organism evidence="2 3">
    <name type="scientific">Candidatus Faecalibacterium intestinigallinarum</name>
    <dbReference type="NCBI Taxonomy" id="2838581"/>
    <lineage>
        <taxon>Bacteria</taxon>
        <taxon>Bacillati</taxon>
        <taxon>Bacillota</taxon>
        <taxon>Clostridia</taxon>
        <taxon>Eubacteriales</taxon>
        <taxon>Oscillospiraceae</taxon>
        <taxon>Faecalibacterium</taxon>
    </lineage>
</organism>
<dbReference type="AlphaFoldDB" id="A0A9D1QAR2"/>
<dbReference type="SUPFAM" id="SSF53850">
    <property type="entry name" value="Periplasmic binding protein-like II"/>
    <property type="match status" value="1"/>
</dbReference>
<sequence>MKKISRRSFMQLVGAASAAGALAACGGGSDASSTAGSAAGGASNAGAAGGTPTITFYPSAANVSSGTVGGYKGEYFASRGFNLEVWAYSDERTNAILASGDLPDVMFIPEDSLDVMIQGGMLLNLDDYMDKLPHLQAFEASATALNYVRAYKSAGTNGVYGIPTSIGDNYNKFLYQDSTERNAVKLRWDVYEQIGAPAINSMDDLLDVMEQMMAAKPTEDDGTPNFGTVLNSGSDTSYWACMVMWYRMQGYKEDQLGYLLEMDMVNGTVSSILSKDSMYYKGLQWYNEAYRRGLVDPDSISNDRATQKVKVDSGYAMIPSGYLPGWAPKYQPYLVPGTKVYYNASRPYGDSAYMIGINAKTQNLDACLAYLDMLSDPDAYLVVNSGPDGEFWASDSEGNAFLTEEGLAWLEGGNASVVDFEMSTGEKIEYWNTPWIIWNGTLSSYGDGEGEKRCCYTSAWKELNEISTNNDLYHQWQDTVGYETWADWLEAEGAFADSSDLDYISSFTSLPDDMMQLTIDAIRDKVVNASWRMVYAEDQATFDAEWDQMIADCEGLDAQSVIDWRLADIQNALSIRDSLQA</sequence>